<evidence type="ECO:0000256" key="1">
    <source>
        <dbReference type="ARBA" id="ARBA00004138"/>
    </source>
</evidence>
<gene>
    <name evidence="7" type="primary">putative Enkurin</name>
    <name evidence="7" type="ORF">CLUMA_CG016765</name>
</gene>
<dbReference type="Proteomes" id="UP000183832">
    <property type="component" value="Unassembled WGS sequence"/>
</dbReference>
<dbReference type="STRING" id="568069.A0A1J1IWA4"/>
<accession>A0A1J1IWA4</accession>
<sequence>MMKISRYKADSQDDKPFLPLKLKMYRSKFQKSIKEKEKEMKTAKHLQHKTFGFAELPLPKPNNFLKKDEGIRQHYDRPQTSHHRCNFRRPPIPHLDELKKGQSMQDLKTEKNFKFINIKRAKSAVLRNKPGPKCFEQMAPVYIHSPKYGKVPRYLENINEQFRKMEIESKKQHEEGRNEKGIRALTQEEKNQLLDGLRHNWDIMQKEYQKMPLLIDTVPKQIRKTRLENNLKSLERDICLLNTPSKCIFIVPD</sequence>
<evidence type="ECO:0000259" key="6">
    <source>
        <dbReference type="PROSITE" id="PS51665"/>
    </source>
</evidence>
<dbReference type="Pfam" id="PF13864">
    <property type="entry name" value="Enkurin"/>
    <property type="match status" value="1"/>
</dbReference>
<dbReference type="GO" id="GO:0005516">
    <property type="term" value="F:calmodulin binding"/>
    <property type="evidence" value="ECO:0007669"/>
    <property type="project" value="TreeGrafter"/>
</dbReference>
<organism evidence="7 8">
    <name type="scientific">Clunio marinus</name>
    <dbReference type="NCBI Taxonomy" id="568069"/>
    <lineage>
        <taxon>Eukaryota</taxon>
        <taxon>Metazoa</taxon>
        <taxon>Ecdysozoa</taxon>
        <taxon>Arthropoda</taxon>
        <taxon>Hexapoda</taxon>
        <taxon>Insecta</taxon>
        <taxon>Pterygota</taxon>
        <taxon>Neoptera</taxon>
        <taxon>Endopterygota</taxon>
        <taxon>Diptera</taxon>
        <taxon>Nematocera</taxon>
        <taxon>Chironomoidea</taxon>
        <taxon>Chironomidae</taxon>
        <taxon>Clunio</taxon>
    </lineage>
</organism>
<dbReference type="EMBL" id="CVRI01000059">
    <property type="protein sequence ID" value="CRL03422.1"/>
    <property type="molecule type" value="Genomic_DNA"/>
</dbReference>
<feature type="domain" description="Enkurin" evidence="6">
    <location>
        <begin position="157"/>
        <end position="249"/>
    </location>
</feature>
<dbReference type="GO" id="GO:0005879">
    <property type="term" value="C:axonemal microtubule"/>
    <property type="evidence" value="ECO:0007669"/>
    <property type="project" value="TreeGrafter"/>
</dbReference>
<name>A0A1J1IWA4_9DIPT</name>
<dbReference type="AlphaFoldDB" id="A0A1J1IWA4"/>
<dbReference type="PROSITE" id="PS51665">
    <property type="entry name" value="ENKURIN"/>
    <property type="match status" value="1"/>
</dbReference>
<evidence type="ECO:0000313" key="7">
    <source>
        <dbReference type="EMBL" id="CRL03422.1"/>
    </source>
</evidence>
<dbReference type="PANTHER" id="PTHR21490">
    <property type="entry name" value="ENKURIN-RELATED"/>
    <property type="match status" value="1"/>
</dbReference>
<evidence type="ECO:0000256" key="3">
    <source>
        <dbReference type="ARBA" id="ARBA00022490"/>
    </source>
</evidence>
<keyword evidence="8" id="KW-1185">Reference proteome</keyword>
<dbReference type="GO" id="GO:0001669">
    <property type="term" value="C:acrosomal vesicle"/>
    <property type="evidence" value="ECO:0007669"/>
    <property type="project" value="TreeGrafter"/>
</dbReference>
<keyword evidence="4" id="KW-0206">Cytoskeleton</keyword>
<reference evidence="7 8" key="1">
    <citation type="submission" date="2015-04" db="EMBL/GenBank/DDBJ databases">
        <authorList>
            <person name="Syromyatnikov M.Y."/>
            <person name="Popov V.N."/>
        </authorList>
    </citation>
    <scope>NUCLEOTIDE SEQUENCE [LARGE SCALE GENOMIC DNA]</scope>
</reference>
<evidence type="ECO:0000256" key="5">
    <source>
        <dbReference type="ARBA" id="ARBA00023273"/>
    </source>
</evidence>
<dbReference type="OrthoDB" id="2123594at2759"/>
<comment type="subcellular location">
    <subcellularLocation>
        <location evidence="1">Cell projection</location>
        <location evidence="1">Cilium</location>
    </subcellularLocation>
    <subcellularLocation>
        <location evidence="2">Cytoplasm</location>
        <location evidence="2">Cytoskeleton</location>
    </subcellularLocation>
</comment>
<evidence type="ECO:0000313" key="8">
    <source>
        <dbReference type="Proteomes" id="UP000183832"/>
    </source>
</evidence>
<dbReference type="InterPro" id="IPR027012">
    <property type="entry name" value="Enkurin_dom"/>
</dbReference>
<evidence type="ECO:0000256" key="2">
    <source>
        <dbReference type="ARBA" id="ARBA00004245"/>
    </source>
</evidence>
<evidence type="ECO:0000256" key="4">
    <source>
        <dbReference type="ARBA" id="ARBA00023212"/>
    </source>
</evidence>
<keyword evidence="3" id="KW-0963">Cytoplasm</keyword>
<proteinExistence type="predicted"/>
<keyword evidence="5" id="KW-0966">Cell projection</keyword>
<dbReference type="PANTHER" id="PTHR21490:SF0">
    <property type="entry name" value="ENKURIN"/>
    <property type="match status" value="1"/>
</dbReference>
<protein>
    <submittedName>
        <fullName evidence="7">CLUMA_CG016765, isoform A</fullName>
    </submittedName>
</protein>
<dbReference type="InterPro" id="IPR052102">
    <property type="entry name" value="Enkurin_domain-protein"/>
</dbReference>